<reference evidence="2 3" key="1">
    <citation type="submission" date="2023-01" db="EMBL/GenBank/DDBJ databases">
        <title>Novel diversity within Roseofilum (Cyanobacteria; Desertifilaceae) from marine benthic mats with descriptions of four novel species.</title>
        <authorList>
            <person name="Wang Y."/>
            <person name="Berthold D.E."/>
            <person name="Hu J."/>
            <person name="Lefler F.W."/>
            <person name="Laughinghouse H.D. IV."/>
        </authorList>
    </citation>
    <scope>NUCLEOTIDE SEQUENCE [LARGE SCALE GENOMIC DNA]</scope>
    <source>
        <strain evidence="2 3">BLCC-M143</strain>
    </source>
</reference>
<sequence>MSPVCLLFRYYYPLSLVDEPLFAMVAPHSSAIALLAALLMAIAIFSVQNATPISLKFLWLTSVPIPMGIIFTFSLCLGLLAGLVRIPSRSTPIFSSERWDEEEAD</sequence>
<evidence type="ECO:0000313" key="2">
    <source>
        <dbReference type="EMBL" id="MDJ1184501.1"/>
    </source>
</evidence>
<evidence type="ECO:0008006" key="4">
    <source>
        <dbReference type="Google" id="ProtNLM"/>
    </source>
</evidence>
<feature type="transmembrane region" description="Helical" evidence="1">
    <location>
        <begin position="20"/>
        <end position="45"/>
    </location>
</feature>
<keyword evidence="1" id="KW-1133">Transmembrane helix</keyword>
<gene>
    <name evidence="2" type="ORF">PMH09_15040</name>
</gene>
<keyword evidence="1" id="KW-0812">Transmembrane</keyword>
<comment type="caution">
    <text evidence="2">The sequence shown here is derived from an EMBL/GenBank/DDBJ whole genome shotgun (WGS) entry which is preliminary data.</text>
</comment>
<proteinExistence type="predicted"/>
<keyword evidence="1" id="KW-0472">Membrane</keyword>
<feature type="transmembrane region" description="Helical" evidence="1">
    <location>
        <begin position="57"/>
        <end position="84"/>
    </location>
</feature>
<accession>A0ABT7BZB1</accession>
<keyword evidence="3" id="KW-1185">Reference proteome</keyword>
<dbReference type="Proteomes" id="UP001232992">
    <property type="component" value="Unassembled WGS sequence"/>
</dbReference>
<protein>
    <recommendedName>
        <fullName evidence="4">LapA family protein</fullName>
    </recommendedName>
</protein>
<dbReference type="EMBL" id="JAQOSQ010000015">
    <property type="protein sequence ID" value="MDJ1184501.1"/>
    <property type="molecule type" value="Genomic_DNA"/>
</dbReference>
<evidence type="ECO:0000313" key="3">
    <source>
        <dbReference type="Proteomes" id="UP001232992"/>
    </source>
</evidence>
<organism evidence="2 3">
    <name type="scientific">Roseofilum casamattae BLCC-M143</name>
    <dbReference type="NCBI Taxonomy" id="3022442"/>
    <lineage>
        <taxon>Bacteria</taxon>
        <taxon>Bacillati</taxon>
        <taxon>Cyanobacteriota</taxon>
        <taxon>Cyanophyceae</taxon>
        <taxon>Desertifilales</taxon>
        <taxon>Desertifilaceae</taxon>
        <taxon>Roseofilum</taxon>
        <taxon>Roseofilum casamattae</taxon>
    </lineage>
</organism>
<name>A0ABT7BZB1_9CYAN</name>
<evidence type="ECO:0000256" key="1">
    <source>
        <dbReference type="SAM" id="Phobius"/>
    </source>
</evidence>